<dbReference type="GO" id="GO:0003727">
    <property type="term" value="F:single-stranded RNA binding"/>
    <property type="evidence" value="ECO:0007669"/>
    <property type="project" value="TreeGrafter"/>
</dbReference>
<gene>
    <name evidence="7" type="ORF">HK100_009847</name>
</gene>
<reference evidence="7" key="1">
    <citation type="submission" date="2020-05" db="EMBL/GenBank/DDBJ databases">
        <title>Phylogenomic resolution of chytrid fungi.</title>
        <authorList>
            <person name="Stajich J.E."/>
            <person name="Amses K."/>
            <person name="Simmons R."/>
            <person name="Seto K."/>
            <person name="Myers J."/>
            <person name="Bonds A."/>
            <person name="Quandt C.A."/>
            <person name="Barry K."/>
            <person name="Liu P."/>
            <person name="Grigoriev I."/>
            <person name="Longcore J.E."/>
            <person name="James T.Y."/>
        </authorList>
    </citation>
    <scope>NUCLEOTIDE SEQUENCE</scope>
    <source>
        <strain evidence="7">JEL0513</strain>
    </source>
</reference>
<comment type="caution">
    <text evidence="7">The sequence shown here is derived from an EMBL/GenBank/DDBJ whole genome shotgun (WGS) entry which is preliminary data.</text>
</comment>
<keyword evidence="5" id="KW-0378">Hydrolase</keyword>
<evidence type="ECO:0008006" key="9">
    <source>
        <dbReference type="Google" id="ProtNLM"/>
    </source>
</evidence>
<dbReference type="PANTHER" id="PTHR28511:SF1">
    <property type="entry name" value="ENDONUCLEASE V"/>
    <property type="match status" value="1"/>
</dbReference>
<accession>A0AAD5T5P1</accession>
<dbReference type="Gene3D" id="3.30.2170.10">
    <property type="entry name" value="archaeoglobus fulgidus dsm 4304 superfamily"/>
    <property type="match status" value="1"/>
</dbReference>
<keyword evidence="2" id="KW-0963">Cytoplasm</keyword>
<evidence type="ECO:0000313" key="7">
    <source>
        <dbReference type="EMBL" id="KAJ3127252.1"/>
    </source>
</evidence>
<dbReference type="GO" id="GO:0005737">
    <property type="term" value="C:cytoplasm"/>
    <property type="evidence" value="ECO:0007669"/>
    <property type="project" value="UniProtKB-SubCell"/>
</dbReference>
<dbReference type="Proteomes" id="UP001211907">
    <property type="component" value="Unassembled WGS sequence"/>
</dbReference>
<sequence length="320" mass="34256">MNQRKIDEPVLKQHAGDDDVDNSVNNKKAGVDDTKQQPQRQVRRTRTKSLELIIAGWEKEQNEMRAKLVTTNAVDFHLDAVTGEFVGLDYVAGVDVSFYQHKADLAGGVDKAAEVNQSADQTEVAVVCLCVLAYPSLALVHSVTRKVQLAQPYVSGFLAVREAAAAAAALEGLADERPDLRARLGVLFVDGNGLLHPRAFGVACHVGVLLAVPTVGVAKSLLELPADGITAAAVRRLTANLAPAHAVPLVGSVSHTVHAMAVRAGSNAKNPVFVSIGHRIDLDMAIALTKAVSRFRVPEPIRLADLLGREFIRKELLSNV</sequence>
<name>A0AAD5T5P1_9FUNG</name>
<dbReference type="InterPro" id="IPR007581">
    <property type="entry name" value="Endonuclease-V"/>
</dbReference>
<comment type="subcellular location">
    <subcellularLocation>
        <location evidence="1">Cytoplasm</location>
    </subcellularLocation>
</comment>
<feature type="region of interest" description="Disordered" evidence="6">
    <location>
        <begin position="1"/>
        <end position="45"/>
    </location>
</feature>
<dbReference type="Pfam" id="PF04493">
    <property type="entry name" value="Endonuclease_5"/>
    <property type="match status" value="1"/>
</dbReference>
<dbReference type="CDD" id="cd06559">
    <property type="entry name" value="Endonuclease_V"/>
    <property type="match status" value="1"/>
</dbReference>
<dbReference type="GO" id="GO:0005730">
    <property type="term" value="C:nucleolus"/>
    <property type="evidence" value="ECO:0007669"/>
    <property type="project" value="TreeGrafter"/>
</dbReference>
<evidence type="ECO:0000256" key="3">
    <source>
        <dbReference type="ARBA" id="ARBA00022722"/>
    </source>
</evidence>
<evidence type="ECO:0000256" key="4">
    <source>
        <dbReference type="ARBA" id="ARBA00022759"/>
    </source>
</evidence>
<proteinExistence type="predicted"/>
<protein>
    <recommendedName>
        <fullName evidence="9">Endonuclease V</fullName>
    </recommendedName>
</protein>
<organism evidence="7 8">
    <name type="scientific">Physocladia obscura</name>
    <dbReference type="NCBI Taxonomy" id="109957"/>
    <lineage>
        <taxon>Eukaryota</taxon>
        <taxon>Fungi</taxon>
        <taxon>Fungi incertae sedis</taxon>
        <taxon>Chytridiomycota</taxon>
        <taxon>Chytridiomycota incertae sedis</taxon>
        <taxon>Chytridiomycetes</taxon>
        <taxon>Chytridiales</taxon>
        <taxon>Chytriomycetaceae</taxon>
        <taxon>Physocladia</taxon>
    </lineage>
</organism>
<dbReference type="GO" id="GO:0016891">
    <property type="term" value="F:RNA endonuclease activity producing 5'-phosphomonoesters, hydrolytic mechanism"/>
    <property type="evidence" value="ECO:0007669"/>
    <property type="project" value="TreeGrafter"/>
</dbReference>
<dbReference type="AlphaFoldDB" id="A0AAD5T5P1"/>
<keyword evidence="4" id="KW-0255">Endonuclease</keyword>
<evidence type="ECO:0000313" key="8">
    <source>
        <dbReference type="Proteomes" id="UP001211907"/>
    </source>
</evidence>
<feature type="compositionally biased region" description="Basic and acidic residues" evidence="6">
    <location>
        <begin position="1"/>
        <end position="17"/>
    </location>
</feature>
<evidence type="ECO:0000256" key="6">
    <source>
        <dbReference type="SAM" id="MobiDB-lite"/>
    </source>
</evidence>
<evidence type="ECO:0000256" key="1">
    <source>
        <dbReference type="ARBA" id="ARBA00004496"/>
    </source>
</evidence>
<dbReference type="EMBL" id="JADGJH010000520">
    <property type="protein sequence ID" value="KAJ3127252.1"/>
    <property type="molecule type" value="Genomic_DNA"/>
</dbReference>
<evidence type="ECO:0000256" key="2">
    <source>
        <dbReference type="ARBA" id="ARBA00022490"/>
    </source>
</evidence>
<dbReference type="PANTHER" id="PTHR28511">
    <property type="entry name" value="ENDONUCLEASE V"/>
    <property type="match status" value="1"/>
</dbReference>
<evidence type="ECO:0000256" key="5">
    <source>
        <dbReference type="ARBA" id="ARBA00022801"/>
    </source>
</evidence>
<keyword evidence="8" id="KW-1185">Reference proteome</keyword>
<keyword evidence="3" id="KW-0540">Nuclease</keyword>
<dbReference type="GO" id="GO:0006281">
    <property type="term" value="P:DNA repair"/>
    <property type="evidence" value="ECO:0007669"/>
    <property type="project" value="InterPro"/>
</dbReference>